<protein>
    <recommendedName>
        <fullName evidence="4">Flagellin Flp1-like domain-containing protein</fullName>
    </recommendedName>
</protein>
<dbReference type="RefSeq" id="WP_343860282.1">
    <property type="nucleotide sequence ID" value="NZ_BAAACX010000008.1"/>
</dbReference>
<keyword evidence="3" id="KW-1185">Reference proteome</keyword>
<dbReference type="Proteomes" id="UP001500340">
    <property type="component" value="Unassembled WGS sequence"/>
</dbReference>
<keyword evidence="1" id="KW-0472">Membrane</keyword>
<keyword evidence="1" id="KW-1133">Transmembrane helix</keyword>
<dbReference type="EMBL" id="BAAACX010000008">
    <property type="protein sequence ID" value="GAA0388073.1"/>
    <property type="molecule type" value="Genomic_DNA"/>
</dbReference>
<evidence type="ECO:0000313" key="3">
    <source>
        <dbReference type="Proteomes" id="UP001500340"/>
    </source>
</evidence>
<feature type="transmembrane region" description="Helical" evidence="1">
    <location>
        <begin position="22"/>
        <end position="43"/>
    </location>
</feature>
<evidence type="ECO:0000313" key="2">
    <source>
        <dbReference type="EMBL" id="GAA0388073.1"/>
    </source>
</evidence>
<evidence type="ECO:0008006" key="4">
    <source>
        <dbReference type="Google" id="ProtNLM"/>
    </source>
</evidence>
<comment type="caution">
    <text evidence="2">The sequence shown here is derived from an EMBL/GenBank/DDBJ whole genome shotgun (WGS) entry which is preliminary data.</text>
</comment>
<reference evidence="2 3" key="1">
    <citation type="journal article" date="2019" name="Int. J. Syst. Evol. Microbiol.">
        <title>The Global Catalogue of Microorganisms (GCM) 10K type strain sequencing project: providing services to taxonomists for standard genome sequencing and annotation.</title>
        <authorList>
            <consortium name="The Broad Institute Genomics Platform"/>
            <consortium name="The Broad Institute Genome Sequencing Center for Infectious Disease"/>
            <person name="Wu L."/>
            <person name="Ma J."/>
        </authorList>
    </citation>
    <scope>NUCLEOTIDE SEQUENCE [LARGE SCALE GENOMIC DNA]</scope>
    <source>
        <strain evidence="2 3">JCM 12774</strain>
    </source>
</reference>
<proteinExistence type="predicted"/>
<keyword evidence="1" id="KW-0812">Transmembrane</keyword>
<accession>A0ABN0YA27</accession>
<gene>
    <name evidence="2" type="ORF">GCM10008933_18790</name>
</gene>
<name>A0ABN0YA27_9BACL</name>
<organism evidence="2 3">
    <name type="scientific">Paenibacillus motobuensis</name>
    <dbReference type="NCBI Taxonomy" id="295324"/>
    <lineage>
        <taxon>Bacteria</taxon>
        <taxon>Bacillati</taxon>
        <taxon>Bacillota</taxon>
        <taxon>Bacilli</taxon>
        <taxon>Bacillales</taxon>
        <taxon>Paenibacillaceae</taxon>
        <taxon>Paenibacillus</taxon>
    </lineage>
</organism>
<sequence length="68" mass="7559">MGQKSQRNNERTSFWRDEQGDIGIKQIAITVGVIVVIGIIIGAMQGQMGSWLTTIFDTLMGYIDDLVQ</sequence>
<evidence type="ECO:0000256" key="1">
    <source>
        <dbReference type="SAM" id="Phobius"/>
    </source>
</evidence>